<organism evidence="2 3">
    <name type="scientific">Adiantum capillus-veneris</name>
    <name type="common">Maidenhair fern</name>
    <dbReference type="NCBI Taxonomy" id="13818"/>
    <lineage>
        <taxon>Eukaryota</taxon>
        <taxon>Viridiplantae</taxon>
        <taxon>Streptophyta</taxon>
        <taxon>Embryophyta</taxon>
        <taxon>Tracheophyta</taxon>
        <taxon>Polypodiopsida</taxon>
        <taxon>Polypodiidae</taxon>
        <taxon>Polypodiales</taxon>
        <taxon>Pteridineae</taxon>
        <taxon>Pteridaceae</taxon>
        <taxon>Vittarioideae</taxon>
        <taxon>Adiantum</taxon>
    </lineage>
</organism>
<dbReference type="Proteomes" id="UP000886520">
    <property type="component" value="Chromosome 5"/>
</dbReference>
<dbReference type="AlphaFoldDB" id="A0A9D4V624"/>
<keyword evidence="3" id="KW-1185">Reference proteome</keyword>
<protein>
    <submittedName>
        <fullName evidence="2">Uncharacterized protein</fullName>
    </submittedName>
</protein>
<name>A0A9D4V624_ADICA</name>
<dbReference type="EMBL" id="JABFUD020000005">
    <property type="protein sequence ID" value="KAI5079863.1"/>
    <property type="molecule type" value="Genomic_DNA"/>
</dbReference>
<comment type="caution">
    <text evidence="2">The sequence shown here is derived from an EMBL/GenBank/DDBJ whole genome shotgun (WGS) entry which is preliminary data.</text>
</comment>
<evidence type="ECO:0000256" key="1">
    <source>
        <dbReference type="SAM" id="MobiDB-lite"/>
    </source>
</evidence>
<evidence type="ECO:0000313" key="2">
    <source>
        <dbReference type="EMBL" id="KAI5079863.1"/>
    </source>
</evidence>
<evidence type="ECO:0000313" key="3">
    <source>
        <dbReference type="Proteomes" id="UP000886520"/>
    </source>
</evidence>
<proteinExistence type="predicted"/>
<reference evidence="2 3" key="1">
    <citation type="submission" date="2021-01" db="EMBL/GenBank/DDBJ databases">
        <title>Adiantum capillus-veneris genome.</title>
        <authorList>
            <person name="Fang Y."/>
            <person name="Liao Q."/>
        </authorList>
    </citation>
    <scope>NUCLEOTIDE SEQUENCE [LARGE SCALE GENOMIC DNA]</scope>
    <source>
        <strain evidence="2">H3</strain>
        <tissue evidence="2">Leaf</tissue>
    </source>
</reference>
<accession>A0A9D4V624</accession>
<gene>
    <name evidence="2" type="ORF">GOP47_0005342</name>
</gene>
<feature type="region of interest" description="Disordered" evidence="1">
    <location>
        <begin position="1"/>
        <end position="25"/>
    </location>
</feature>
<sequence>MRFNSKRGSFDRGMGSLAKEPQTARQEATLDLVPFHIAPEVAPCVDEGDDIHLHGERGEDILKTTRVFTYFGSPTMEKRAGLLLKI</sequence>